<keyword evidence="7" id="KW-1185">Reference proteome</keyword>
<comment type="caution">
    <text evidence="6">The sequence shown here is derived from an EMBL/GenBank/DDBJ whole genome shotgun (WGS) entry which is preliminary data.</text>
</comment>
<dbReference type="PANTHER" id="PTHR22602">
    <property type="entry name" value="TRANSFERASE CAF17, MITOCHONDRIAL-RELATED"/>
    <property type="match status" value="1"/>
</dbReference>
<accession>A0ABR1K2G0</accession>
<evidence type="ECO:0000256" key="1">
    <source>
        <dbReference type="ARBA" id="ARBA00004173"/>
    </source>
</evidence>
<evidence type="ECO:0000256" key="4">
    <source>
        <dbReference type="ARBA" id="ARBA00093447"/>
    </source>
</evidence>
<evidence type="ECO:0000313" key="7">
    <source>
        <dbReference type="Proteomes" id="UP001498398"/>
    </source>
</evidence>
<dbReference type="Proteomes" id="UP001498398">
    <property type="component" value="Unassembled WGS sequence"/>
</dbReference>
<dbReference type="InterPro" id="IPR017703">
    <property type="entry name" value="YgfZ/GCV_T_CS"/>
</dbReference>
<proteinExistence type="inferred from homology"/>
<feature type="domain" description="CAF17 C-terminal" evidence="5">
    <location>
        <begin position="256"/>
        <end position="352"/>
    </location>
</feature>
<evidence type="ECO:0000313" key="6">
    <source>
        <dbReference type="EMBL" id="KAK7470722.1"/>
    </source>
</evidence>
<keyword evidence="3" id="KW-0496">Mitochondrion</keyword>
<comment type="subcellular location">
    <subcellularLocation>
        <location evidence="1">Mitochondrion</location>
    </subcellularLocation>
</comment>
<evidence type="ECO:0000259" key="5">
    <source>
        <dbReference type="Pfam" id="PF25455"/>
    </source>
</evidence>
<dbReference type="InterPro" id="IPR027266">
    <property type="entry name" value="TrmE/GcvT-like"/>
</dbReference>
<dbReference type="SUPFAM" id="SSF103025">
    <property type="entry name" value="Folate-binding domain"/>
    <property type="match status" value="1"/>
</dbReference>
<name>A0ABR1K2G0_9AGAR</name>
<dbReference type="PANTHER" id="PTHR22602:SF0">
    <property type="entry name" value="TRANSFERASE CAF17, MITOCHONDRIAL-RELATED"/>
    <property type="match status" value="1"/>
</dbReference>
<dbReference type="Gene3D" id="3.30.1360.120">
    <property type="entry name" value="Probable tRNA modification gtpase trme, domain 1"/>
    <property type="match status" value="1"/>
</dbReference>
<reference evidence="6 7" key="1">
    <citation type="submission" date="2024-01" db="EMBL/GenBank/DDBJ databases">
        <title>A draft genome for the cacao thread blight pathogen Marasmiellus scandens.</title>
        <authorList>
            <person name="Baruah I.K."/>
            <person name="Leung J."/>
            <person name="Bukari Y."/>
            <person name="Amoako-Attah I."/>
            <person name="Meinhardt L.W."/>
            <person name="Bailey B.A."/>
            <person name="Cohen S.P."/>
        </authorList>
    </citation>
    <scope>NUCLEOTIDE SEQUENCE [LARGE SCALE GENOMIC DNA]</scope>
    <source>
        <strain evidence="6 7">GH-19</strain>
    </source>
</reference>
<sequence>MSLLRPFLALASAKPSIAQLPTRSVLSVAGSQAPEFLNGVLASAIPKAPHRPFFSAILNAQGRVLYDLFVYTDASPDGRPRYLIEYDSRASDGPSLHDLLKRYVLRAKVKIRDVSQDYDVWAAWGSQDTSVSSAPQWTFAPSGAIEPVWVNAFEIWPWGSEDRIITDRRASGMGSRMLVSKGDSPSLASTHDVVSSDLYKLHRITRGVPEGVIDIHPQTAFPMESNLDVMGALDFRKGCYVGQELTVRTYHTGVVRKRILPVLIHESTQIPQSSSSLAQQNFSSGLDIHPVLNSDRPKPRGTGRLLSSTHGLGLALLRTDWVGDVEKGDILLELKDGNKKWFATPSWPDWWPTRSSSIEQE</sequence>
<protein>
    <submittedName>
        <fullName evidence="6">Ccr4 associated factor</fullName>
    </submittedName>
</protein>
<dbReference type="EMBL" id="JBANRG010000002">
    <property type="protein sequence ID" value="KAK7470722.1"/>
    <property type="molecule type" value="Genomic_DNA"/>
</dbReference>
<keyword evidence="2" id="KW-0809">Transit peptide</keyword>
<evidence type="ECO:0000256" key="2">
    <source>
        <dbReference type="ARBA" id="ARBA00022946"/>
    </source>
</evidence>
<dbReference type="Pfam" id="PF25455">
    <property type="entry name" value="Beta-barrel_CAF17_C"/>
    <property type="match status" value="1"/>
</dbReference>
<evidence type="ECO:0000256" key="3">
    <source>
        <dbReference type="ARBA" id="ARBA00023128"/>
    </source>
</evidence>
<organism evidence="6 7">
    <name type="scientific">Marasmiellus scandens</name>
    <dbReference type="NCBI Taxonomy" id="2682957"/>
    <lineage>
        <taxon>Eukaryota</taxon>
        <taxon>Fungi</taxon>
        <taxon>Dikarya</taxon>
        <taxon>Basidiomycota</taxon>
        <taxon>Agaricomycotina</taxon>
        <taxon>Agaricomycetes</taxon>
        <taxon>Agaricomycetidae</taxon>
        <taxon>Agaricales</taxon>
        <taxon>Marasmiineae</taxon>
        <taxon>Omphalotaceae</taxon>
        <taxon>Marasmiellus</taxon>
    </lineage>
</organism>
<dbReference type="NCBIfam" id="TIGR03317">
    <property type="entry name" value="ygfZ_signature"/>
    <property type="match status" value="1"/>
</dbReference>
<gene>
    <name evidence="6" type="primary">CAF17</name>
    <name evidence="6" type="ORF">VKT23_002144</name>
</gene>
<dbReference type="InterPro" id="IPR045179">
    <property type="entry name" value="YgfZ/GcvT"/>
</dbReference>
<dbReference type="InterPro" id="IPR057460">
    <property type="entry name" value="CAF17_C"/>
</dbReference>
<comment type="similarity">
    <text evidence="4">Belongs to the GcvT family. CAF17/IBA57 subfamily.</text>
</comment>